<dbReference type="Pfam" id="PF02687">
    <property type="entry name" value="FtsX"/>
    <property type="match status" value="1"/>
</dbReference>
<dbReference type="InterPro" id="IPR003838">
    <property type="entry name" value="ABC3_permease_C"/>
</dbReference>
<sequence length="388" mass="43469">MNFLGRVPLAWLQLTRYKLRLVVAILGIAFAAILIFMQLAFLDSLYDSQTALHKLLKADLVLINTDMKTLANTGDFSRQYLYRALNFREVESVNYVYHARDDFRYGSVRGGKGIIILGINPDNVPFEIADFQTVAHLLKARGVVLFDRNSDSKEYGSIFQDLRPGKPIAAEIAGHKVWISGLVNFAGASFADDGNLITSSMTFNYLFPHRSSNNITLGLVTLKPGVNSQAIAQQIRAQLPRKVRLMTRQEFIEYEKHYWATSAPIGFVFTTGVFVGFLVGVIIVYQILYGEITDHLPDYAVLKARGYKHRFFLNILFQEALILAVLGYIPGLIMSLGLYAIVNGATSLPMNMTWPRASLVLLLTIIMCFTSGFVSMNKLRDSNPADLF</sequence>
<accession>A0A0M4T2H8</accession>
<comment type="subcellular location">
    <subcellularLocation>
        <location evidence="1">Cell membrane</location>
        <topology evidence="1">Multi-pass membrane protein</topology>
    </subcellularLocation>
</comment>
<dbReference type="Proteomes" id="UP000062645">
    <property type="component" value="Chromosome"/>
</dbReference>
<keyword evidence="6 7" id="KW-0472">Membrane</keyword>
<dbReference type="PANTHER" id="PTHR43738">
    <property type="entry name" value="ABC TRANSPORTER, MEMBRANE PROTEIN"/>
    <property type="match status" value="1"/>
</dbReference>
<evidence type="ECO:0000256" key="4">
    <source>
        <dbReference type="ARBA" id="ARBA00022692"/>
    </source>
</evidence>
<dbReference type="AlphaFoldDB" id="A0A0M4T2H8"/>
<keyword evidence="11" id="KW-1185">Reference proteome</keyword>
<dbReference type="InterPro" id="IPR025857">
    <property type="entry name" value="MacB_PCD"/>
</dbReference>
<dbReference type="PANTHER" id="PTHR43738:SF1">
    <property type="entry name" value="HEMIN TRANSPORT SYSTEM PERMEASE PROTEIN HRTB-RELATED"/>
    <property type="match status" value="1"/>
</dbReference>
<keyword evidence="2" id="KW-0813">Transport</keyword>
<evidence type="ECO:0000256" key="7">
    <source>
        <dbReference type="SAM" id="Phobius"/>
    </source>
</evidence>
<evidence type="ECO:0000313" key="10">
    <source>
        <dbReference type="EMBL" id="ALF53670.1"/>
    </source>
</evidence>
<feature type="domain" description="ABC3 transporter permease C-terminal" evidence="8">
    <location>
        <begin position="273"/>
        <end position="384"/>
    </location>
</feature>
<dbReference type="STRING" id="224013.ACX27_13800"/>
<proteinExistence type="predicted"/>
<dbReference type="RefSeq" id="WP_062293344.1">
    <property type="nucleotide sequence ID" value="NZ_CP012036.1"/>
</dbReference>
<feature type="transmembrane region" description="Helical" evidence="7">
    <location>
        <begin position="311"/>
        <end position="342"/>
    </location>
</feature>
<evidence type="ECO:0000259" key="8">
    <source>
        <dbReference type="Pfam" id="PF02687"/>
    </source>
</evidence>
<evidence type="ECO:0000256" key="5">
    <source>
        <dbReference type="ARBA" id="ARBA00022989"/>
    </source>
</evidence>
<feature type="transmembrane region" description="Helical" evidence="7">
    <location>
        <begin position="21"/>
        <end position="42"/>
    </location>
</feature>
<protein>
    <submittedName>
        <fullName evidence="10">Uncharacterized protein</fullName>
    </submittedName>
</protein>
<evidence type="ECO:0000313" key="11">
    <source>
        <dbReference type="Proteomes" id="UP000062645"/>
    </source>
</evidence>
<organism evidence="10 11">
    <name type="scientific">Nostoc piscinale CENA21</name>
    <dbReference type="NCBI Taxonomy" id="224013"/>
    <lineage>
        <taxon>Bacteria</taxon>
        <taxon>Bacillati</taxon>
        <taxon>Cyanobacteriota</taxon>
        <taxon>Cyanophyceae</taxon>
        <taxon>Nostocales</taxon>
        <taxon>Nostocaceae</taxon>
        <taxon>Nostoc</taxon>
    </lineage>
</organism>
<feature type="transmembrane region" description="Helical" evidence="7">
    <location>
        <begin position="265"/>
        <end position="290"/>
    </location>
</feature>
<reference evidence="10 11" key="2">
    <citation type="journal article" date="2016" name="Genome Announc.">
        <title>Draft Genome Sequence of the N2-Fixing Cyanobacterium Nostoc piscinale CENA21, Isolated from the Brazilian Amazon Floodplain.</title>
        <authorList>
            <person name="Leao T."/>
            <person name="Guimaraes P.I."/>
            <person name="de Melo A.G."/>
            <person name="Ramos R.T."/>
            <person name="Leao P.N."/>
            <person name="Silva A."/>
            <person name="Fiore M.F."/>
            <person name="Schneider M.P."/>
        </authorList>
    </citation>
    <scope>NUCLEOTIDE SEQUENCE [LARGE SCALE GENOMIC DNA]</scope>
    <source>
        <strain evidence="10 11">CENA21</strain>
    </source>
</reference>
<keyword evidence="3" id="KW-1003">Cell membrane</keyword>
<keyword evidence="4 7" id="KW-0812">Transmembrane</keyword>
<keyword evidence="5 7" id="KW-1133">Transmembrane helix</keyword>
<dbReference type="EMBL" id="CP012036">
    <property type="protein sequence ID" value="ALF53670.1"/>
    <property type="molecule type" value="Genomic_DNA"/>
</dbReference>
<feature type="transmembrane region" description="Helical" evidence="7">
    <location>
        <begin position="354"/>
        <end position="374"/>
    </location>
</feature>
<dbReference type="InterPro" id="IPR051125">
    <property type="entry name" value="ABC-4/HrtB_transporter"/>
</dbReference>
<dbReference type="GO" id="GO:0005886">
    <property type="term" value="C:plasma membrane"/>
    <property type="evidence" value="ECO:0007669"/>
    <property type="project" value="UniProtKB-SubCell"/>
</dbReference>
<evidence type="ECO:0000256" key="3">
    <source>
        <dbReference type="ARBA" id="ARBA00022475"/>
    </source>
</evidence>
<dbReference type="PATRIC" id="fig|224013.5.peg.3338"/>
<gene>
    <name evidence="10" type="ORF">ACX27_13800</name>
</gene>
<dbReference type="NCBIfam" id="TIGR01185">
    <property type="entry name" value="devC"/>
    <property type="match status" value="1"/>
</dbReference>
<evidence type="ECO:0000259" key="9">
    <source>
        <dbReference type="Pfam" id="PF12704"/>
    </source>
</evidence>
<dbReference type="OrthoDB" id="477452at2"/>
<evidence type="ECO:0000256" key="2">
    <source>
        <dbReference type="ARBA" id="ARBA00022448"/>
    </source>
</evidence>
<feature type="domain" description="MacB-like periplasmic core" evidence="9">
    <location>
        <begin position="22"/>
        <end position="237"/>
    </location>
</feature>
<name>A0A0M4T2H8_9NOSO</name>
<reference evidence="11" key="1">
    <citation type="submission" date="2015-07" db="EMBL/GenBank/DDBJ databases">
        <title>Genome Of Nitrogen-Fixing Cyanobacterium Nostoc piscinale CENA21 From Solimoes/Amazon River Floodplain Sediments And Comparative Genomics To Uncover Biosynthetic Natural Products Potential.</title>
        <authorList>
            <person name="Leao T.F."/>
            <person name="Leao P.N."/>
            <person name="Guimaraes P.I."/>
            <person name="de Melo A.G.C."/>
            <person name="Ramos R.T.J."/>
            <person name="Silva A."/>
            <person name="Fiore M.F."/>
            <person name="Schneider M.P.C."/>
        </authorList>
    </citation>
    <scope>NUCLEOTIDE SEQUENCE [LARGE SCALE GENOMIC DNA]</scope>
    <source>
        <strain evidence="11">CENA21</strain>
    </source>
</reference>
<dbReference type="Pfam" id="PF12704">
    <property type="entry name" value="MacB_PCD"/>
    <property type="match status" value="1"/>
</dbReference>
<dbReference type="PIRSF" id="PIRSF031773">
    <property type="entry name" value="DevC"/>
    <property type="match status" value="1"/>
</dbReference>
<evidence type="ECO:0000256" key="1">
    <source>
        <dbReference type="ARBA" id="ARBA00004651"/>
    </source>
</evidence>
<dbReference type="InterPro" id="IPR005891">
    <property type="entry name" value="DevC"/>
</dbReference>
<evidence type="ECO:0000256" key="6">
    <source>
        <dbReference type="ARBA" id="ARBA00023136"/>
    </source>
</evidence>
<dbReference type="KEGG" id="npz:ACX27_13800"/>